<evidence type="ECO:0000313" key="7">
    <source>
        <dbReference type="EMBL" id="CAH1398133.1"/>
    </source>
</evidence>
<accession>A0A9P0HA00</accession>
<dbReference type="OrthoDB" id="6622131at2759"/>
<keyword evidence="6" id="KW-0675">Receptor</keyword>
<evidence type="ECO:0000256" key="6">
    <source>
        <dbReference type="RuleBase" id="RU363108"/>
    </source>
</evidence>
<evidence type="ECO:0000256" key="1">
    <source>
        <dbReference type="ARBA" id="ARBA00004651"/>
    </source>
</evidence>
<comment type="caution">
    <text evidence="6">Lacks conserved residue(s) required for the propagation of feature annotation.</text>
</comment>
<evidence type="ECO:0000313" key="8">
    <source>
        <dbReference type="Proteomes" id="UP001152798"/>
    </source>
</evidence>
<comment type="function">
    <text evidence="6">Gustatory receptor which mediates acceptance or avoidance behavior, depending on its substrates.</text>
</comment>
<feature type="transmembrane region" description="Helical" evidence="6">
    <location>
        <begin position="520"/>
        <end position="544"/>
    </location>
</feature>
<feature type="transmembrane region" description="Helical" evidence="6">
    <location>
        <begin position="454"/>
        <end position="476"/>
    </location>
</feature>
<dbReference type="Proteomes" id="UP001152798">
    <property type="component" value="Chromosome 4"/>
</dbReference>
<protein>
    <recommendedName>
        <fullName evidence="6">Gustatory receptor</fullName>
    </recommendedName>
</protein>
<keyword evidence="4 6" id="KW-1133">Transmembrane helix</keyword>
<feature type="transmembrane region" description="Helical" evidence="6">
    <location>
        <begin position="413"/>
        <end position="434"/>
    </location>
</feature>
<feature type="transmembrane region" description="Helical" evidence="6">
    <location>
        <begin position="374"/>
        <end position="392"/>
    </location>
</feature>
<evidence type="ECO:0000256" key="2">
    <source>
        <dbReference type="ARBA" id="ARBA00022475"/>
    </source>
</evidence>
<evidence type="ECO:0000256" key="3">
    <source>
        <dbReference type="ARBA" id="ARBA00022692"/>
    </source>
</evidence>
<evidence type="ECO:0000256" key="4">
    <source>
        <dbReference type="ARBA" id="ARBA00022989"/>
    </source>
</evidence>
<organism evidence="7 8">
    <name type="scientific">Nezara viridula</name>
    <name type="common">Southern green stink bug</name>
    <name type="synonym">Cimex viridulus</name>
    <dbReference type="NCBI Taxonomy" id="85310"/>
    <lineage>
        <taxon>Eukaryota</taxon>
        <taxon>Metazoa</taxon>
        <taxon>Ecdysozoa</taxon>
        <taxon>Arthropoda</taxon>
        <taxon>Hexapoda</taxon>
        <taxon>Insecta</taxon>
        <taxon>Pterygota</taxon>
        <taxon>Neoptera</taxon>
        <taxon>Paraneoptera</taxon>
        <taxon>Hemiptera</taxon>
        <taxon>Heteroptera</taxon>
        <taxon>Panheteroptera</taxon>
        <taxon>Pentatomomorpha</taxon>
        <taxon>Pentatomoidea</taxon>
        <taxon>Pentatomidae</taxon>
        <taxon>Pentatominae</taxon>
        <taxon>Nezara</taxon>
    </lineage>
</organism>
<proteinExistence type="inferred from homology"/>
<dbReference type="GO" id="GO:0007165">
    <property type="term" value="P:signal transduction"/>
    <property type="evidence" value="ECO:0007669"/>
    <property type="project" value="UniProtKB-KW"/>
</dbReference>
<keyword evidence="2 6" id="KW-1003">Cell membrane</keyword>
<dbReference type="GO" id="GO:0050909">
    <property type="term" value="P:sensory perception of taste"/>
    <property type="evidence" value="ECO:0007669"/>
    <property type="project" value="InterPro"/>
</dbReference>
<dbReference type="AlphaFoldDB" id="A0A9P0HA00"/>
<feature type="transmembrane region" description="Helical" evidence="6">
    <location>
        <begin position="110"/>
        <end position="134"/>
    </location>
</feature>
<feature type="transmembrane region" description="Helical" evidence="6">
    <location>
        <begin position="334"/>
        <end position="354"/>
    </location>
</feature>
<dbReference type="Pfam" id="PF08395">
    <property type="entry name" value="7tm_7"/>
    <property type="match status" value="2"/>
</dbReference>
<keyword evidence="8" id="KW-1185">Reference proteome</keyword>
<evidence type="ECO:0000256" key="5">
    <source>
        <dbReference type="ARBA" id="ARBA00023136"/>
    </source>
</evidence>
<sequence>MRTKHPSYLIRHISRDFALERSRRPSDYRGLGRGRRHARQSLEDRVRLSRLPLFSIKLLARLISNRLQNACESLNELKKTIHLSYQQEKVTILSEAHGKLCDVSEILQTAFGLLITIVTIINFMGLTVVTFYLYNNPNLHRIFDIKFVLYGGPDRPPVEKMLWLMYILITSWIIAASSSELTEKTNDFNHLLYQLIINDKTSELMRNVRETPPPSLHEEGGHINGLWSLQFRLFYGALEIGVPSDDNLHKVVAEKKRKYVELAEEIKQLYHLKETRILPIVISCNGLIPEETISSLRQLELPSRTIERMQQAVLLGTASVFPYDHVRKRVSFQWFTYSLIIILVCTVEAAFVVFDPPRLAKNSLLRNILFRCQMLAMYACIVIFNGCILIHRRKISLVFLILDKLKSETRGQPSFLMVLGYFLWQSIAIAVTAYMDWNGNTPLDGTVSLALCYYYGMISIIVVGTAPFVALVQLVSTKLEHLVMALKSKITISSGRLYTYVLLYDRMVSLLTSLNEAFSLQLLLISFVSFFNLTINMFFIADYVVNDASIHRSKMVPVYMGWITMFSSMVIFPVYSCHRTTKQVCMLPIISK</sequence>
<keyword evidence="6" id="KW-0807">Transducer</keyword>
<gene>
    <name evidence="7" type="ORF">NEZAVI_LOCUS7846</name>
</gene>
<keyword evidence="3 6" id="KW-0812">Transmembrane</keyword>
<dbReference type="EMBL" id="OV725080">
    <property type="protein sequence ID" value="CAH1398133.1"/>
    <property type="molecule type" value="Genomic_DNA"/>
</dbReference>
<comment type="similarity">
    <text evidence="6">Belongs to the insect chemoreceptor superfamily. Gustatory receptor (GR) family.</text>
</comment>
<dbReference type="InterPro" id="IPR013604">
    <property type="entry name" value="7TM_chemorcpt"/>
</dbReference>
<comment type="subcellular location">
    <subcellularLocation>
        <location evidence="1 6">Cell membrane</location>
        <topology evidence="1 6">Multi-pass membrane protein</topology>
    </subcellularLocation>
</comment>
<reference evidence="7" key="1">
    <citation type="submission" date="2022-01" db="EMBL/GenBank/DDBJ databases">
        <authorList>
            <person name="King R."/>
        </authorList>
    </citation>
    <scope>NUCLEOTIDE SEQUENCE</scope>
</reference>
<name>A0A9P0HA00_NEZVI</name>
<feature type="transmembrane region" description="Helical" evidence="6">
    <location>
        <begin position="163"/>
        <end position="182"/>
    </location>
</feature>
<feature type="transmembrane region" description="Helical" evidence="6">
    <location>
        <begin position="556"/>
        <end position="575"/>
    </location>
</feature>
<keyword evidence="5 6" id="KW-0472">Membrane</keyword>
<dbReference type="GO" id="GO:0005886">
    <property type="term" value="C:plasma membrane"/>
    <property type="evidence" value="ECO:0007669"/>
    <property type="project" value="UniProtKB-SubCell"/>
</dbReference>